<name>A0A9D2MI42_9FIRM</name>
<dbReference type="InterPro" id="IPR050129">
    <property type="entry name" value="Zn_alcohol_dh"/>
</dbReference>
<evidence type="ECO:0000313" key="4">
    <source>
        <dbReference type="EMBL" id="HJB75235.1"/>
    </source>
</evidence>
<proteinExistence type="predicted"/>
<feature type="domain" description="Alcohol dehydrogenase-like C-terminal" evidence="2">
    <location>
        <begin position="170"/>
        <end position="296"/>
    </location>
</feature>
<evidence type="ECO:0000313" key="5">
    <source>
        <dbReference type="Proteomes" id="UP000823877"/>
    </source>
</evidence>
<accession>A0A9D2MI42</accession>
<evidence type="ECO:0000259" key="3">
    <source>
        <dbReference type="Pfam" id="PF08240"/>
    </source>
</evidence>
<dbReference type="SUPFAM" id="SSF50129">
    <property type="entry name" value="GroES-like"/>
    <property type="match status" value="1"/>
</dbReference>
<dbReference type="Gene3D" id="3.40.50.720">
    <property type="entry name" value="NAD(P)-binding Rossmann-like Domain"/>
    <property type="match status" value="1"/>
</dbReference>
<keyword evidence="1" id="KW-0560">Oxidoreductase</keyword>
<dbReference type="Gene3D" id="3.90.180.10">
    <property type="entry name" value="Medium-chain alcohol dehydrogenases, catalytic domain"/>
    <property type="match status" value="1"/>
</dbReference>
<evidence type="ECO:0000259" key="2">
    <source>
        <dbReference type="Pfam" id="PF00107"/>
    </source>
</evidence>
<protein>
    <submittedName>
        <fullName evidence="4">Zinc-binding alcohol dehydrogenase family protein</fullName>
    </submittedName>
</protein>
<dbReference type="AlphaFoldDB" id="A0A9D2MI42"/>
<feature type="domain" description="Alcohol dehydrogenase-like N-terminal" evidence="3">
    <location>
        <begin position="24"/>
        <end position="129"/>
    </location>
</feature>
<reference evidence="4" key="1">
    <citation type="journal article" date="2021" name="PeerJ">
        <title>Extensive microbial diversity within the chicken gut microbiome revealed by metagenomics and culture.</title>
        <authorList>
            <person name="Gilroy R."/>
            <person name="Ravi A."/>
            <person name="Getino M."/>
            <person name="Pursley I."/>
            <person name="Horton D.L."/>
            <person name="Alikhan N.F."/>
            <person name="Baker D."/>
            <person name="Gharbi K."/>
            <person name="Hall N."/>
            <person name="Watson M."/>
            <person name="Adriaenssens E.M."/>
            <person name="Foster-Nyarko E."/>
            <person name="Jarju S."/>
            <person name="Secka A."/>
            <person name="Antonio M."/>
            <person name="Oren A."/>
            <person name="Chaudhuri R.R."/>
            <person name="La Ragione R."/>
            <person name="Hildebrand F."/>
            <person name="Pallen M.J."/>
        </authorList>
    </citation>
    <scope>NUCLEOTIDE SEQUENCE</scope>
    <source>
        <strain evidence="4">CHK188-16595</strain>
    </source>
</reference>
<dbReference type="InterPro" id="IPR013149">
    <property type="entry name" value="ADH-like_C"/>
</dbReference>
<dbReference type="InterPro" id="IPR013154">
    <property type="entry name" value="ADH-like_N"/>
</dbReference>
<gene>
    <name evidence="4" type="ORF">IAA37_06130</name>
</gene>
<dbReference type="Proteomes" id="UP000823877">
    <property type="component" value="Unassembled WGS sequence"/>
</dbReference>
<dbReference type="InterPro" id="IPR011032">
    <property type="entry name" value="GroES-like_sf"/>
</dbReference>
<dbReference type="Pfam" id="PF08240">
    <property type="entry name" value="ADH_N"/>
    <property type="match status" value="1"/>
</dbReference>
<dbReference type="PANTHER" id="PTHR43401:SF2">
    <property type="entry name" value="L-THREONINE 3-DEHYDROGENASE"/>
    <property type="match status" value="1"/>
</dbReference>
<dbReference type="GO" id="GO:0016491">
    <property type="term" value="F:oxidoreductase activity"/>
    <property type="evidence" value="ECO:0007669"/>
    <property type="project" value="UniProtKB-KW"/>
</dbReference>
<dbReference type="EMBL" id="DWXN01000012">
    <property type="protein sequence ID" value="HJB75235.1"/>
    <property type="molecule type" value="Genomic_DNA"/>
</dbReference>
<evidence type="ECO:0000256" key="1">
    <source>
        <dbReference type="ARBA" id="ARBA00023002"/>
    </source>
</evidence>
<dbReference type="PANTHER" id="PTHR43401">
    <property type="entry name" value="L-THREONINE 3-DEHYDROGENASE"/>
    <property type="match status" value="1"/>
</dbReference>
<dbReference type="InterPro" id="IPR036291">
    <property type="entry name" value="NAD(P)-bd_dom_sf"/>
</dbReference>
<dbReference type="Pfam" id="PF00107">
    <property type="entry name" value="ADH_zinc_N"/>
    <property type="match status" value="1"/>
</dbReference>
<sequence>MKAVIIAEPGKVEIIEKERPVPKDGEALLKVLYCGICGADVASFTGNQPFATYPRIPGHEFSAKIEQIPQNDRGLKAGDVVTCNPYFNCGECYACKKGLVNACVDNQTMGVQRDGSFQEYITMPVERIINGRGLSAKELALIEPFSISCHALSRATVNPGDNLLIVGAGPIGLFALLKAKSMGARVMVADKLKSRLTAASQYGADCVVNVDETDLHKTALDFTAGNGFDVCVEACGAPETFLSCINEAAQGANVILIGNGKRETTFVHSVILKKELNLFGSRNAYTKDFEELIELALSRKVDIMKMVSGIYDAVNAADAFQALAHNDGSLTKLLIKFGD</sequence>
<organism evidence="4 5">
    <name type="scientific">Candidatus Eubacterium faecale</name>
    <dbReference type="NCBI Taxonomy" id="2838568"/>
    <lineage>
        <taxon>Bacteria</taxon>
        <taxon>Bacillati</taxon>
        <taxon>Bacillota</taxon>
        <taxon>Clostridia</taxon>
        <taxon>Eubacteriales</taxon>
        <taxon>Eubacteriaceae</taxon>
        <taxon>Eubacterium</taxon>
    </lineage>
</organism>
<dbReference type="SUPFAM" id="SSF51735">
    <property type="entry name" value="NAD(P)-binding Rossmann-fold domains"/>
    <property type="match status" value="1"/>
</dbReference>
<dbReference type="CDD" id="cd08261">
    <property type="entry name" value="Zn_ADH7"/>
    <property type="match status" value="1"/>
</dbReference>
<comment type="caution">
    <text evidence="4">The sequence shown here is derived from an EMBL/GenBank/DDBJ whole genome shotgun (WGS) entry which is preliminary data.</text>
</comment>
<reference evidence="4" key="2">
    <citation type="submission" date="2021-04" db="EMBL/GenBank/DDBJ databases">
        <authorList>
            <person name="Gilroy R."/>
        </authorList>
    </citation>
    <scope>NUCLEOTIDE SEQUENCE</scope>
    <source>
        <strain evidence="4">CHK188-16595</strain>
    </source>
</reference>